<protein>
    <submittedName>
        <fullName evidence="1">Termination factor Rho</fullName>
    </submittedName>
</protein>
<keyword evidence="2" id="KW-1185">Reference proteome</keyword>
<reference evidence="1 2" key="1">
    <citation type="submission" date="2019-07" db="EMBL/GenBank/DDBJ databases">
        <title>Genome sequence of 2 isolates from Red Sea Mangroves.</title>
        <authorList>
            <person name="Sefrji F."/>
            <person name="Michoud G."/>
            <person name="Merlino G."/>
            <person name="Daffonchio D."/>
        </authorList>
    </citation>
    <scope>NUCLEOTIDE SEQUENCE [LARGE SCALE GENOMIC DNA]</scope>
    <source>
        <strain evidence="1 2">R1DC41</strain>
    </source>
</reference>
<dbReference type="Proteomes" id="UP000593626">
    <property type="component" value="Chromosome"/>
</dbReference>
<dbReference type="EMBL" id="CP049742">
    <property type="protein sequence ID" value="QPC47114.1"/>
    <property type="molecule type" value="Genomic_DNA"/>
</dbReference>
<accession>A0A7S8CBU7</accession>
<proteinExistence type="predicted"/>
<sequence length="63" mass="7472">MTMYKVTRRFKDVKHDNHVYEIGDVYPMQGKKATKTRLEELATTKNKYEKVFIEATEAKDDET</sequence>
<dbReference type="AlphaFoldDB" id="A0A7S8CBU7"/>
<evidence type="ECO:0000313" key="1">
    <source>
        <dbReference type="EMBL" id="QPC47114.1"/>
    </source>
</evidence>
<gene>
    <name evidence="1" type="ORF">G8O30_09110</name>
</gene>
<organism evidence="1 2">
    <name type="scientific">Mangrovibacillus cuniculi</name>
    <dbReference type="NCBI Taxonomy" id="2593652"/>
    <lineage>
        <taxon>Bacteria</taxon>
        <taxon>Bacillati</taxon>
        <taxon>Bacillota</taxon>
        <taxon>Bacilli</taxon>
        <taxon>Bacillales</taxon>
        <taxon>Bacillaceae</taxon>
        <taxon>Mangrovibacillus</taxon>
    </lineage>
</organism>
<evidence type="ECO:0000313" key="2">
    <source>
        <dbReference type="Proteomes" id="UP000593626"/>
    </source>
</evidence>
<name>A0A7S8CBU7_9BACI</name>
<dbReference type="KEGG" id="mcui:G8O30_09110"/>